<evidence type="ECO:0000313" key="5">
    <source>
        <dbReference type="Proteomes" id="UP000253987"/>
    </source>
</evidence>
<comment type="similarity">
    <text evidence="2">Belongs to the NAD(P)-dependent epimerase/dehydratase family.</text>
</comment>
<dbReference type="Gene3D" id="3.40.50.720">
    <property type="entry name" value="NAD(P)-binding Rossmann-like Domain"/>
    <property type="match status" value="1"/>
</dbReference>
<sequence length="317" mass="33917">MSRVLVTGASGFVGSSLVEAFAGAGYAVVAPERSGSNKVDLNIVRPSIGNIDSQTDWQDALEGVDLVVHSAARAHVMAEKENDPVAAFRSVNVEGSLHLARQAASAGARRFVYISSVKVNGESTENRPPFTSQDTPAPEDPYGVSKWEAEKGLKALAGETGMEVVIIRPPLVYGPGVKGNFHSLIKLAQLPIPLPLGAIKNQRSLVYLANLVDLILVTAEHPAAANQTFMVSDGEDVSTTRLLRILREASGHLPMLIPVPDRWFWWLGGLVGKKALVQRLCGSLQVDISKTRQLLDWTPPFTVGQGLAGTVKAGICR</sequence>
<dbReference type="RefSeq" id="WP_114614437.1">
    <property type="nucleotide sequence ID" value="NZ_QFWX01000010.1"/>
</dbReference>
<evidence type="ECO:0000256" key="2">
    <source>
        <dbReference type="ARBA" id="ARBA00007637"/>
    </source>
</evidence>
<dbReference type="Proteomes" id="UP000253987">
    <property type="component" value="Unassembled WGS sequence"/>
</dbReference>
<evidence type="ECO:0000256" key="1">
    <source>
        <dbReference type="ARBA" id="ARBA00005125"/>
    </source>
</evidence>
<organism evidence="4 5">
    <name type="scientific">Marinobacter vulgaris</name>
    <dbReference type="NCBI Taxonomy" id="1928331"/>
    <lineage>
        <taxon>Bacteria</taxon>
        <taxon>Pseudomonadati</taxon>
        <taxon>Pseudomonadota</taxon>
        <taxon>Gammaproteobacteria</taxon>
        <taxon>Pseudomonadales</taxon>
        <taxon>Marinobacteraceae</taxon>
        <taxon>Marinobacter</taxon>
    </lineage>
</organism>
<name>A0A2V3ZEV3_9GAMM</name>
<dbReference type="SUPFAM" id="SSF51735">
    <property type="entry name" value="NAD(P)-binding Rossmann-fold domains"/>
    <property type="match status" value="1"/>
</dbReference>
<feature type="domain" description="NAD-dependent epimerase/dehydratase" evidence="3">
    <location>
        <begin position="4"/>
        <end position="226"/>
    </location>
</feature>
<dbReference type="InterPro" id="IPR001509">
    <property type="entry name" value="Epimerase_deHydtase"/>
</dbReference>
<proteinExistence type="inferred from homology"/>
<comment type="caution">
    <text evidence="4">The sequence shown here is derived from an EMBL/GenBank/DDBJ whole genome shotgun (WGS) entry which is preliminary data.</text>
</comment>
<keyword evidence="5" id="KW-1185">Reference proteome</keyword>
<dbReference type="InterPro" id="IPR036291">
    <property type="entry name" value="NAD(P)-bd_dom_sf"/>
</dbReference>
<comment type="pathway">
    <text evidence="1">Bacterial outer membrane biogenesis; LPS O-antigen biosynthesis.</text>
</comment>
<dbReference type="AlphaFoldDB" id="A0A2V3ZEV3"/>
<evidence type="ECO:0000259" key="3">
    <source>
        <dbReference type="Pfam" id="PF01370"/>
    </source>
</evidence>
<evidence type="ECO:0000313" key="4">
    <source>
        <dbReference type="EMBL" id="PXX88895.1"/>
    </source>
</evidence>
<dbReference type="Pfam" id="PF01370">
    <property type="entry name" value="Epimerase"/>
    <property type="match status" value="1"/>
</dbReference>
<dbReference type="EMBL" id="QFWX01000010">
    <property type="protein sequence ID" value="PXX88895.1"/>
    <property type="molecule type" value="Genomic_DNA"/>
</dbReference>
<dbReference type="OrthoDB" id="9801056at2"/>
<reference evidence="4 5" key="2">
    <citation type="submission" date="2018-06" db="EMBL/GenBank/DDBJ databases">
        <title>Marinobactersediminissp. nov, a moderately halophilic bacterium isolated from marine solar saltern.</title>
        <authorList>
            <person name="Zhang Y."/>
        </authorList>
    </citation>
    <scope>NUCLEOTIDE SEQUENCE [LARGE SCALE GENOMIC DNA]</scope>
    <source>
        <strain evidence="4 5">F01</strain>
    </source>
</reference>
<dbReference type="PANTHER" id="PTHR43000">
    <property type="entry name" value="DTDP-D-GLUCOSE 4,6-DEHYDRATASE-RELATED"/>
    <property type="match status" value="1"/>
</dbReference>
<reference evidence="5" key="1">
    <citation type="submission" date="2018-05" db="EMBL/GenBank/DDBJ databases">
        <authorList>
            <person name="Lu D."/>
        </authorList>
    </citation>
    <scope>NUCLEOTIDE SEQUENCE [LARGE SCALE GENOMIC DNA]</scope>
    <source>
        <strain evidence="5">F01</strain>
    </source>
</reference>
<dbReference type="CDD" id="cd05232">
    <property type="entry name" value="UDP_G4E_4_SDR_e"/>
    <property type="match status" value="1"/>
</dbReference>
<accession>A0A2V3ZEV3</accession>
<gene>
    <name evidence="4" type="ORF">DIT71_17055</name>
</gene>
<protein>
    <recommendedName>
        <fullName evidence="3">NAD-dependent epimerase/dehydratase domain-containing protein</fullName>
    </recommendedName>
</protein>